<feature type="transmembrane region" description="Helical" evidence="12">
    <location>
        <begin position="49"/>
        <end position="71"/>
    </location>
</feature>
<keyword evidence="4" id="KW-0997">Cell inner membrane</keyword>
<evidence type="ECO:0000256" key="9">
    <source>
        <dbReference type="ARBA" id="ARBA00023136"/>
    </source>
</evidence>
<dbReference type="GO" id="GO:0015031">
    <property type="term" value="P:protein transport"/>
    <property type="evidence" value="ECO:0007669"/>
    <property type="project" value="UniProtKB-KW"/>
</dbReference>
<dbReference type="InterPro" id="IPR050366">
    <property type="entry name" value="BP-dependent_transpt_permease"/>
</dbReference>
<protein>
    <recommendedName>
        <fullName evidence="11">Oligopeptide transport system permease protein OppC</fullName>
    </recommendedName>
</protein>
<evidence type="ECO:0000256" key="4">
    <source>
        <dbReference type="ARBA" id="ARBA00022519"/>
    </source>
</evidence>
<evidence type="ECO:0000313" key="14">
    <source>
        <dbReference type="EMBL" id="MBD0415956.1"/>
    </source>
</evidence>
<keyword evidence="6" id="KW-0571">Peptide transport</keyword>
<evidence type="ECO:0000256" key="5">
    <source>
        <dbReference type="ARBA" id="ARBA00022692"/>
    </source>
</evidence>
<sequence length="393" mass="42535">MPISIRGFAMTEAPNIVPAAAGIAPADGEMALGRSLFQDAWRRLRRNRAAVASAVVLVVLALAGLIGPMVAPHSYDRIYPQYVRVPASFEAYPKEDDIVPAFESALARARITIGATEVNGNTVSAPISDDEPLDPRITRYLDRSDLFSNVRIDQLSADGRSGVMLADVSRLQFIFGTDNNGRDLLARILIGIRISLAIGVLASAMALVLGVTYGAIAGYYGGKIDSVMMRIVDIFYSLPFIFFVILLVVFFGRSFILIFIAIGATEWLDMSRIVRGQTLTLKRQEFVQAAEALGATTSGILKRHIIPNTLGPVVVYATLLIPKAILLESLLSFLGLGVQEPLTSLGLLISEGAENIRGATWLLIFPAVTLTMILFALNFLGDGLRDALDPKDR</sequence>
<dbReference type="Gene3D" id="1.10.3720.10">
    <property type="entry name" value="MetI-like"/>
    <property type="match status" value="1"/>
</dbReference>
<keyword evidence="15" id="KW-1185">Reference proteome</keyword>
<dbReference type="PANTHER" id="PTHR43386">
    <property type="entry name" value="OLIGOPEPTIDE TRANSPORT SYSTEM PERMEASE PROTEIN APPC"/>
    <property type="match status" value="1"/>
</dbReference>
<comment type="similarity">
    <text evidence="10">Belongs to the binding-protein-dependent transport system permease family. OppBC subfamily.</text>
</comment>
<keyword evidence="3" id="KW-1003">Cell membrane</keyword>
<comment type="caution">
    <text evidence="14">The sequence shown here is derived from an EMBL/GenBank/DDBJ whole genome shotgun (WGS) entry which is preliminary data.</text>
</comment>
<evidence type="ECO:0000256" key="7">
    <source>
        <dbReference type="ARBA" id="ARBA00022927"/>
    </source>
</evidence>
<dbReference type="InterPro" id="IPR035906">
    <property type="entry name" value="MetI-like_sf"/>
</dbReference>
<dbReference type="GO" id="GO:0015833">
    <property type="term" value="P:peptide transport"/>
    <property type="evidence" value="ECO:0007669"/>
    <property type="project" value="UniProtKB-KW"/>
</dbReference>
<dbReference type="GO" id="GO:0055085">
    <property type="term" value="P:transmembrane transport"/>
    <property type="evidence" value="ECO:0007669"/>
    <property type="project" value="InterPro"/>
</dbReference>
<reference evidence="14" key="1">
    <citation type="submission" date="2020-09" db="EMBL/GenBank/DDBJ databases">
        <title>Genome seq and assembly of Tianweitania sp.</title>
        <authorList>
            <person name="Chhetri G."/>
        </authorList>
    </citation>
    <scope>NUCLEOTIDE SEQUENCE</scope>
    <source>
        <strain evidence="14">Rool2</strain>
    </source>
</reference>
<dbReference type="PROSITE" id="PS50928">
    <property type="entry name" value="ABC_TM1"/>
    <property type="match status" value="1"/>
</dbReference>
<keyword evidence="7" id="KW-0653">Protein transport</keyword>
<feature type="transmembrane region" description="Helical" evidence="12">
    <location>
        <begin position="240"/>
        <end position="262"/>
    </location>
</feature>
<dbReference type="Pfam" id="PF12911">
    <property type="entry name" value="OppC_N"/>
    <property type="match status" value="1"/>
</dbReference>
<dbReference type="AlphaFoldDB" id="A0A8J6PLY8"/>
<evidence type="ECO:0000256" key="6">
    <source>
        <dbReference type="ARBA" id="ARBA00022856"/>
    </source>
</evidence>
<dbReference type="SUPFAM" id="SSF161098">
    <property type="entry name" value="MetI-like"/>
    <property type="match status" value="1"/>
</dbReference>
<organism evidence="14 15">
    <name type="scientific">Oryzicola mucosus</name>
    <dbReference type="NCBI Taxonomy" id="2767425"/>
    <lineage>
        <taxon>Bacteria</taxon>
        <taxon>Pseudomonadati</taxon>
        <taxon>Pseudomonadota</taxon>
        <taxon>Alphaproteobacteria</taxon>
        <taxon>Hyphomicrobiales</taxon>
        <taxon>Phyllobacteriaceae</taxon>
        <taxon>Oryzicola</taxon>
    </lineage>
</organism>
<dbReference type="InterPro" id="IPR000515">
    <property type="entry name" value="MetI-like"/>
</dbReference>
<dbReference type="PANTHER" id="PTHR43386:SF2">
    <property type="entry name" value="OLIGOPEPTIDE TRANSPORT SYSTEM PERMEASE PROTEIN OPPC"/>
    <property type="match status" value="1"/>
</dbReference>
<evidence type="ECO:0000256" key="10">
    <source>
        <dbReference type="ARBA" id="ARBA00024202"/>
    </source>
</evidence>
<evidence type="ECO:0000256" key="8">
    <source>
        <dbReference type="ARBA" id="ARBA00022989"/>
    </source>
</evidence>
<dbReference type="Pfam" id="PF00528">
    <property type="entry name" value="BPD_transp_1"/>
    <property type="match status" value="1"/>
</dbReference>
<evidence type="ECO:0000256" key="1">
    <source>
        <dbReference type="ARBA" id="ARBA00004429"/>
    </source>
</evidence>
<feature type="domain" description="ABC transmembrane type-1" evidence="13">
    <location>
        <begin position="192"/>
        <end position="381"/>
    </location>
</feature>
<feature type="transmembrane region" description="Helical" evidence="12">
    <location>
        <begin position="358"/>
        <end position="381"/>
    </location>
</feature>
<keyword evidence="9 12" id="KW-0472">Membrane</keyword>
<dbReference type="CDD" id="cd06261">
    <property type="entry name" value="TM_PBP2"/>
    <property type="match status" value="1"/>
</dbReference>
<dbReference type="EMBL" id="JACVVX010000004">
    <property type="protein sequence ID" value="MBD0415956.1"/>
    <property type="molecule type" value="Genomic_DNA"/>
</dbReference>
<keyword evidence="2 12" id="KW-0813">Transport</keyword>
<dbReference type="GO" id="GO:0005886">
    <property type="term" value="C:plasma membrane"/>
    <property type="evidence" value="ECO:0007669"/>
    <property type="project" value="UniProtKB-SubCell"/>
</dbReference>
<comment type="subcellular location">
    <subcellularLocation>
        <location evidence="1">Cell inner membrane</location>
        <topology evidence="1">Multi-pass membrane protein</topology>
    </subcellularLocation>
    <subcellularLocation>
        <location evidence="12">Cell membrane</location>
        <topology evidence="12">Multi-pass membrane protein</topology>
    </subcellularLocation>
</comment>
<feature type="transmembrane region" description="Helical" evidence="12">
    <location>
        <begin position="194"/>
        <end position="220"/>
    </location>
</feature>
<name>A0A8J6PLY8_9HYPH</name>
<evidence type="ECO:0000256" key="2">
    <source>
        <dbReference type="ARBA" id="ARBA00022448"/>
    </source>
</evidence>
<proteinExistence type="inferred from homology"/>
<accession>A0A8J6PLY8</accession>
<dbReference type="Proteomes" id="UP000643405">
    <property type="component" value="Unassembled WGS sequence"/>
</dbReference>
<evidence type="ECO:0000259" key="13">
    <source>
        <dbReference type="PROSITE" id="PS50928"/>
    </source>
</evidence>
<evidence type="ECO:0000256" key="3">
    <source>
        <dbReference type="ARBA" id="ARBA00022475"/>
    </source>
</evidence>
<evidence type="ECO:0000256" key="12">
    <source>
        <dbReference type="RuleBase" id="RU363032"/>
    </source>
</evidence>
<gene>
    <name evidence="14" type="ORF">ICI42_14950</name>
</gene>
<evidence type="ECO:0000313" key="15">
    <source>
        <dbReference type="Proteomes" id="UP000643405"/>
    </source>
</evidence>
<keyword evidence="8 12" id="KW-1133">Transmembrane helix</keyword>
<dbReference type="InterPro" id="IPR025966">
    <property type="entry name" value="OppC_N"/>
</dbReference>
<evidence type="ECO:0000256" key="11">
    <source>
        <dbReference type="ARBA" id="ARBA00072251"/>
    </source>
</evidence>
<keyword evidence="5 12" id="KW-0812">Transmembrane</keyword>